<name>A0ABY9HHM6_9ACTN</name>
<gene>
    <name evidence="3" type="ORF">P8A18_11360</name>
</gene>
<sequence length="70" mass="7039">MTRLHRFSCTALLSLALSGGVLAMTPAYAATASAVQNAPAASDSATTTDAPGPAALLTPPGDQPHDFGWQ</sequence>
<accession>A0ABY9HHM6</accession>
<evidence type="ECO:0000256" key="1">
    <source>
        <dbReference type="SAM" id="MobiDB-lite"/>
    </source>
</evidence>
<dbReference type="RefSeq" id="WP_306053845.1">
    <property type="nucleotide sequence ID" value="NZ_CP120997.1"/>
</dbReference>
<proteinExistence type="predicted"/>
<dbReference type="EMBL" id="CP120997">
    <property type="protein sequence ID" value="WLQ34000.1"/>
    <property type="molecule type" value="Genomic_DNA"/>
</dbReference>
<evidence type="ECO:0000256" key="2">
    <source>
        <dbReference type="SAM" id="SignalP"/>
    </source>
</evidence>
<reference evidence="3 4" key="1">
    <citation type="submission" date="2023-03" db="EMBL/GenBank/DDBJ databases">
        <title>Isolation and description of six Streptomyces strains from soil environments, able to metabolize different microbial glucans.</title>
        <authorList>
            <person name="Widen T."/>
            <person name="Larsbrink J."/>
        </authorList>
    </citation>
    <scope>NUCLEOTIDE SEQUENCE [LARGE SCALE GENOMIC DNA]</scope>
    <source>
        <strain evidence="3 4">Mut1</strain>
    </source>
</reference>
<feature type="chain" id="PRO_5046448505" evidence="2">
    <location>
        <begin position="30"/>
        <end position="70"/>
    </location>
</feature>
<protein>
    <submittedName>
        <fullName evidence="3">Uncharacterized protein</fullName>
    </submittedName>
</protein>
<evidence type="ECO:0000313" key="3">
    <source>
        <dbReference type="EMBL" id="WLQ34000.1"/>
    </source>
</evidence>
<dbReference type="Proteomes" id="UP001239522">
    <property type="component" value="Chromosome"/>
</dbReference>
<organism evidence="3 4">
    <name type="scientific">Streptomyces castrisilvae</name>
    <dbReference type="NCBI Taxonomy" id="3033811"/>
    <lineage>
        <taxon>Bacteria</taxon>
        <taxon>Bacillati</taxon>
        <taxon>Actinomycetota</taxon>
        <taxon>Actinomycetes</taxon>
        <taxon>Kitasatosporales</taxon>
        <taxon>Streptomycetaceae</taxon>
        <taxon>Streptomyces</taxon>
    </lineage>
</organism>
<feature type="compositionally biased region" description="Low complexity" evidence="1">
    <location>
        <begin position="35"/>
        <end position="60"/>
    </location>
</feature>
<feature type="region of interest" description="Disordered" evidence="1">
    <location>
        <begin position="35"/>
        <end position="70"/>
    </location>
</feature>
<keyword evidence="2" id="KW-0732">Signal</keyword>
<evidence type="ECO:0000313" key="4">
    <source>
        <dbReference type="Proteomes" id="UP001239522"/>
    </source>
</evidence>
<keyword evidence="4" id="KW-1185">Reference proteome</keyword>
<feature type="signal peptide" evidence="2">
    <location>
        <begin position="1"/>
        <end position="29"/>
    </location>
</feature>